<dbReference type="SUPFAM" id="SSF89392">
    <property type="entry name" value="Prokaryotic lipoproteins and lipoprotein localization factors"/>
    <property type="match status" value="1"/>
</dbReference>
<evidence type="ECO:0000313" key="4">
    <source>
        <dbReference type="Proteomes" id="UP001265700"/>
    </source>
</evidence>
<evidence type="ECO:0000256" key="2">
    <source>
        <dbReference type="SAM" id="SignalP"/>
    </source>
</evidence>
<feature type="signal peptide" evidence="2">
    <location>
        <begin position="1"/>
        <end position="23"/>
    </location>
</feature>
<name>A0ABU1WT39_9BURK</name>
<reference evidence="3 4" key="1">
    <citation type="submission" date="2023-07" db="EMBL/GenBank/DDBJ databases">
        <title>Sorghum-associated microbial communities from plants grown in Nebraska, USA.</title>
        <authorList>
            <person name="Schachtman D."/>
        </authorList>
    </citation>
    <scope>NUCLEOTIDE SEQUENCE [LARGE SCALE GENOMIC DNA]</scope>
    <source>
        <strain evidence="3 4">4249</strain>
    </source>
</reference>
<dbReference type="RefSeq" id="WP_310321199.1">
    <property type="nucleotide sequence ID" value="NZ_JAVDWU010000011.1"/>
</dbReference>
<dbReference type="Proteomes" id="UP001265700">
    <property type="component" value="Unassembled WGS sequence"/>
</dbReference>
<proteinExistence type="predicted"/>
<accession>A0ABU1WT39</accession>
<dbReference type="Pfam" id="PF19574">
    <property type="entry name" value="LolA_3"/>
    <property type="match status" value="1"/>
</dbReference>
<keyword evidence="4" id="KW-1185">Reference proteome</keyword>
<evidence type="ECO:0008006" key="5">
    <source>
        <dbReference type="Google" id="ProtNLM"/>
    </source>
</evidence>
<protein>
    <recommendedName>
        <fullName evidence="5">Acyltransferase</fullName>
    </recommendedName>
</protein>
<keyword evidence="1 2" id="KW-0732">Signal</keyword>
<dbReference type="Gene3D" id="2.50.20.10">
    <property type="entry name" value="Lipoprotein localisation LolA/LolB/LppX"/>
    <property type="match status" value="1"/>
</dbReference>
<gene>
    <name evidence="3" type="ORF">J2W49_004436</name>
</gene>
<feature type="chain" id="PRO_5046510645" description="Acyltransferase" evidence="2">
    <location>
        <begin position="24"/>
        <end position="192"/>
    </location>
</feature>
<evidence type="ECO:0000313" key="3">
    <source>
        <dbReference type="EMBL" id="MDR7152460.1"/>
    </source>
</evidence>
<dbReference type="EMBL" id="JAVDWU010000011">
    <property type="protein sequence ID" value="MDR7152460.1"/>
    <property type="molecule type" value="Genomic_DNA"/>
</dbReference>
<dbReference type="CDD" id="cd16325">
    <property type="entry name" value="LolA"/>
    <property type="match status" value="1"/>
</dbReference>
<dbReference type="InterPro" id="IPR004564">
    <property type="entry name" value="OM_lipoprot_carrier_LolA-like"/>
</dbReference>
<dbReference type="InterPro" id="IPR029046">
    <property type="entry name" value="LolA/LolB/LppX"/>
</dbReference>
<sequence>MINWLRLLLLPLFGLLLAGPAVAAGFDVAQLMDSLARHPGGLAKFTETRHLALLDKPVVSTGEMRFTPPDRLEKRTLTPKPEYMLLDRDRITLERDQRRMTIRLGSRPEVLAFVDSVRGLLAGNRVSMERNYLMQLQGEAARWVLTLYPKDAEIAALIQRITVSGANNQIRTIEYLQADGDRSVLAIEPVNP</sequence>
<comment type="caution">
    <text evidence="3">The sequence shown here is derived from an EMBL/GenBank/DDBJ whole genome shotgun (WGS) entry which is preliminary data.</text>
</comment>
<organism evidence="3 4">
    <name type="scientific">Hydrogenophaga palleronii</name>
    <dbReference type="NCBI Taxonomy" id="65655"/>
    <lineage>
        <taxon>Bacteria</taxon>
        <taxon>Pseudomonadati</taxon>
        <taxon>Pseudomonadota</taxon>
        <taxon>Betaproteobacteria</taxon>
        <taxon>Burkholderiales</taxon>
        <taxon>Comamonadaceae</taxon>
        <taxon>Hydrogenophaga</taxon>
    </lineage>
</organism>
<evidence type="ECO:0000256" key="1">
    <source>
        <dbReference type="ARBA" id="ARBA00022729"/>
    </source>
</evidence>